<evidence type="ECO:0000313" key="8">
    <source>
        <dbReference type="Proteomes" id="UP000028839"/>
    </source>
</evidence>
<dbReference type="GO" id="GO:0016020">
    <property type="term" value="C:membrane"/>
    <property type="evidence" value="ECO:0007669"/>
    <property type="project" value="UniProtKB-SubCell"/>
</dbReference>
<evidence type="ECO:0000256" key="5">
    <source>
        <dbReference type="ARBA" id="ARBA00023136"/>
    </source>
</evidence>
<name>A0A0E2Z301_9GAMM</name>
<gene>
    <name evidence="7" type="ORF">IB75_07215</name>
</gene>
<feature type="transmembrane region" description="Helical" evidence="6">
    <location>
        <begin position="235"/>
        <end position="256"/>
    </location>
</feature>
<evidence type="ECO:0000256" key="1">
    <source>
        <dbReference type="ARBA" id="ARBA00004141"/>
    </source>
</evidence>
<dbReference type="Proteomes" id="UP000028839">
    <property type="component" value="Unassembled WGS sequence"/>
</dbReference>
<dbReference type="InterPro" id="IPR002549">
    <property type="entry name" value="AI-2E-like"/>
</dbReference>
<evidence type="ECO:0000313" key="7">
    <source>
        <dbReference type="EMBL" id="KFI19601.1"/>
    </source>
</evidence>
<dbReference type="GO" id="GO:0055085">
    <property type="term" value="P:transmembrane transport"/>
    <property type="evidence" value="ECO:0007669"/>
    <property type="project" value="TreeGrafter"/>
</dbReference>
<sequence>MPSDSQESSPSSAVAGPIDVRSTALALLALFATILMLQWTQAVLVPLVFSILVSYSLDPIVSALERLKVPRWLGATLLVMLFIGLLGYGSYTLRDQAMVLLDKIPQAVQTLRHSMQVKPADSREGVIKKVQEAAEKIQEATKSADDNATSSKPGVMKVEIVEPGLKLGEYVWWGSLGVLAFLAQLATVVMLVLLFLVSGDTYKRKLVKITGPTLSEKKVTVQILDDINMQIRRHLFVLVISGVFVGLATWGAFLWIGLEQAALWGLIAGVASTVPYLGPAVVFAATTIVALVQFGTITMGLGVGAASLLITGIQGNWLTPWLTSRTSSINAVVVFIGLLFWGWLWGPIGLIVATPILIIIKVCCDHVENLTSLGELMGKGSYED</sequence>
<dbReference type="OrthoDB" id="9799225at2"/>
<organism evidence="7 8">
    <name type="scientific">Nitrosococcus oceani C-27</name>
    <dbReference type="NCBI Taxonomy" id="314279"/>
    <lineage>
        <taxon>Bacteria</taxon>
        <taxon>Pseudomonadati</taxon>
        <taxon>Pseudomonadota</taxon>
        <taxon>Gammaproteobacteria</taxon>
        <taxon>Chromatiales</taxon>
        <taxon>Chromatiaceae</taxon>
        <taxon>Nitrosococcus</taxon>
    </lineage>
</organism>
<keyword evidence="5 6" id="KW-0472">Membrane</keyword>
<accession>A0A0E2Z301</accession>
<feature type="transmembrane region" description="Helical" evidence="6">
    <location>
        <begin position="262"/>
        <end position="284"/>
    </location>
</feature>
<proteinExistence type="inferred from homology"/>
<comment type="similarity">
    <text evidence="2">Belongs to the autoinducer-2 exporter (AI-2E) (TC 2.A.86) family.</text>
</comment>
<keyword evidence="3 6" id="KW-0812">Transmembrane</keyword>
<comment type="subcellular location">
    <subcellularLocation>
        <location evidence="1">Membrane</location>
        <topology evidence="1">Multi-pass membrane protein</topology>
    </subcellularLocation>
</comment>
<evidence type="ECO:0000256" key="4">
    <source>
        <dbReference type="ARBA" id="ARBA00022989"/>
    </source>
</evidence>
<feature type="transmembrane region" description="Helical" evidence="6">
    <location>
        <begin position="69"/>
        <end position="91"/>
    </location>
</feature>
<dbReference type="PANTHER" id="PTHR21716:SF16">
    <property type="entry name" value="BLL1467 PROTEIN"/>
    <property type="match status" value="1"/>
</dbReference>
<reference evidence="7 8" key="1">
    <citation type="submission" date="2014-07" db="EMBL/GenBank/DDBJ databases">
        <title>Comparative analysis of Nitrosococcus oceani genome inventories of strains from Pacific and Atlantic gyres.</title>
        <authorList>
            <person name="Lim C.K."/>
            <person name="Wang L."/>
            <person name="Sayavedra-Soto L.A."/>
            <person name="Klotz M.G."/>
        </authorList>
    </citation>
    <scope>NUCLEOTIDE SEQUENCE [LARGE SCALE GENOMIC DNA]</scope>
    <source>
        <strain evidence="7 8">C-27</strain>
    </source>
</reference>
<keyword evidence="4 6" id="KW-1133">Transmembrane helix</keyword>
<feature type="transmembrane region" description="Helical" evidence="6">
    <location>
        <begin position="291"/>
        <end position="313"/>
    </location>
</feature>
<feature type="transmembrane region" description="Helical" evidence="6">
    <location>
        <begin position="24"/>
        <end position="57"/>
    </location>
</feature>
<evidence type="ECO:0000256" key="3">
    <source>
        <dbReference type="ARBA" id="ARBA00022692"/>
    </source>
</evidence>
<dbReference type="PANTHER" id="PTHR21716">
    <property type="entry name" value="TRANSMEMBRANE PROTEIN"/>
    <property type="match status" value="1"/>
</dbReference>
<dbReference type="Pfam" id="PF01594">
    <property type="entry name" value="AI-2E_transport"/>
    <property type="match status" value="1"/>
</dbReference>
<evidence type="ECO:0000256" key="6">
    <source>
        <dbReference type="SAM" id="Phobius"/>
    </source>
</evidence>
<dbReference type="EMBL" id="JPGN01000043">
    <property type="protein sequence ID" value="KFI19601.1"/>
    <property type="molecule type" value="Genomic_DNA"/>
</dbReference>
<dbReference type="HOGENOM" id="CLU_031275_0_1_6"/>
<evidence type="ECO:0000256" key="2">
    <source>
        <dbReference type="ARBA" id="ARBA00009773"/>
    </source>
</evidence>
<feature type="transmembrane region" description="Helical" evidence="6">
    <location>
        <begin position="333"/>
        <end position="360"/>
    </location>
</feature>
<feature type="transmembrane region" description="Helical" evidence="6">
    <location>
        <begin position="170"/>
        <end position="197"/>
    </location>
</feature>
<comment type="caution">
    <text evidence="7">The sequence shown here is derived from an EMBL/GenBank/DDBJ whole genome shotgun (WGS) entry which is preliminary data.</text>
</comment>
<dbReference type="AlphaFoldDB" id="A0A0E2Z301"/>
<protein>
    <submittedName>
        <fullName evidence="7">Permease</fullName>
    </submittedName>
</protein>